<dbReference type="PRINTS" id="PR01415">
    <property type="entry name" value="ANKYRIN"/>
</dbReference>
<gene>
    <name evidence="5" type="ORF">G7K_3371-t1</name>
</gene>
<reference evidence="5 6" key="3">
    <citation type="journal article" date="2015" name="Genome Announc.">
        <title>Draft Genome Sequence of the Archiascomycetous Yeast Saitoella complicata.</title>
        <authorList>
            <person name="Yamauchi K."/>
            <person name="Kondo S."/>
            <person name="Hamamoto M."/>
            <person name="Takahashi Y."/>
            <person name="Ogura Y."/>
            <person name="Hayashi T."/>
            <person name="Nishida H."/>
        </authorList>
    </citation>
    <scope>NUCLEOTIDE SEQUENCE [LARGE SCALE GENOMIC DNA]</scope>
    <source>
        <strain evidence="5 6">NRRL Y-17804</strain>
    </source>
</reference>
<reference evidence="5 6" key="1">
    <citation type="journal article" date="2011" name="J. Gen. Appl. Microbiol.">
        <title>Draft genome sequencing of the enigmatic yeast Saitoella complicata.</title>
        <authorList>
            <person name="Nishida H."/>
            <person name="Hamamoto M."/>
            <person name="Sugiyama J."/>
        </authorList>
    </citation>
    <scope>NUCLEOTIDE SEQUENCE [LARGE SCALE GENOMIC DNA]</scope>
    <source>
        <strain evidence="5 6">NRRL Y-17804</strain>
    </source>
</reference>
<keyword evidence="2 3" id="KW-0040">ANK repeat</keyword>
<dbReference type="STRING" id="698492.A0A0E9NHC5"/>
<dbReference type="SMART" id="SM00248">
    <property type="entry name" value="ANK"/>
    <property type="match status" value="3"/>
</dbReference>
<feature type="region of interest" description="Disordered" evidence="4">
    <location>
        <begin position="139"/>
        <end position="159"/>
    </location>
</feature>
<dbReference type="InterPro" id="IPR002110">
    <property type="entry name" value="Ankyrin_rpt"/>
</dbReference>
<sequence>MATLEFDTDDFILSARYGDLEEINAYFAQFADRKEELLKAQDEYTGNTALHMAAANGHVDIVNALIQEIADKSLLNIQNERGNTPLHWSCLLGHLPVVQVLIKAGADFSSKNDMSRTPIWEAQANDKEEVVDWMLQNTEVKEEPAAKDEGEGSGEKKMRIVDEEGVELGEEELQEMAAAAEKINLSVEEVDDKGKGKAE</sequence>
<dbReference type="OrthoDB" id="10057496at2759"/>
<feature type="repeat" description="ANK" evidence="3">
    <location>
        <begin position="45"/>
        <end position="77"/>
    </location>
</feature>
<proteinExistence type="predicted"/>
<evidence type="ECO:0000313" key="5">
    <source>
        <dbReference type="EMBL" id="GAO49213.1"/>
    </source>
</evidence>
<feature type="repeat" description="ANK" evidence="3">
    <location>
        <begin position="81"/>
        <end position="113"/>
    </location>
</feature>
<keyword evidence="1" id="KW-0677">Repeat</keyword>
<reference evidence="5 6" key="2">
    <citation type="journal article" date="2014" name="J. Gen. Appl. Microbiol.">
        <title>The early diverging ascomycetous budding yeast Saitoella complicata has three histone deacetylases belonging to the Clr6, Hos2, and Rpd3 lineages.</title>
        <authorList>
            <person name="Nishida H."/>
            <person name="Matsumoto T."/>
            <person name="Kondo S."/>
            <person name="Hamamoto M."/>
            <person name="Yoshikawa H."/>
        </authorList>
    </citation>
    <scope>NUCLEOTIDE SEQUENCE [LARGE SCALE GENOMIC DNA]</scope>
    <source>
        <strain evidence="5 6">NRRL Y-17804</strain>
    </source>
</reference>
<dbReference type="GO" id="GO:0010468">
    <property type="term" value="P:regulation of gene expression"/>
    <property type="evidence" value="ECO:0007669"/>
    <property type="project" value="TreeGrafter"/>
</dbReference>
<evidence type="ECO:0000256" key="4">
    <source>
        <dbReference type="SAM" id="MobiDB-lite"/>
    </source>
</evidence>
<dbReference type="GO" id="GO:0005634">
    <property type="term" value="C:nucleus"/>
    <property type="evidence" value="ECO:0007669"/>
    <property type="project" value="TreeGrafter"/>
</dbReference>
<dbReference type="Pfam" id="PF12796">
    <property type="entry name" value="Ank_2"/>
    <property type="match status" value="1"/>
</dbReference>
<dbReference type="AlphaFoldDB" id="A0A0E9NHC5"/>
<dbReference type="Gene3D" id="1.25.40.20">
    <property type="entry name" value="Ankyrin repeat-containing domain"/>
    <property type="match status" value="1"/>
</dbReference>
<dbReference type="PROSITE" id="PS50088">
    <property type="entry name" value="ANK_REPEAT"/>
    <property type="match status" value="2"/>
</dbReference>
<dbReference type="OMA" id="EAENVGW"/>
<evidence type="ECO:0000256" key="1">
    <source>
        <dbReference type="ARBA" id="ARBA00022737"/>
    </source>
</evidence>
<evidence type="ECO:0000256" key="2">
    <source>
        <dbReference type="ARBA" id="ARBA00023043"/>
    </source>
</evidence>
<dbReference type="Proteomes" id="UP000033140">
    <property type="component" value="Unassembled WGS sequence"/>
</dbReference>
<dbReference type="PROSITE" id="PS50297">
    <property type="entry name" value="ANK_REP_REGION"/>
    <property type="match status" value="2"/>
</dbReference>
<evidence type="ECO:0000256" key="3">
    <source>
        <dbReference type="PROSITE-ProRule" id="PRU00023"/>
    </source>
</evidence>
<dbReference type="EMBL" id="BACD03000020">
    <property type="protein sequence ID" value="GAO49213.1"/>
    <property type="molecule type" value="Genomic_DNA"/>
</dbReference>
<comment type="caution">
    <text evidence="5">The sequence shown here is derived from an EMBL/GenBank/DDBJ whole genome shotgun (WGS) entry which is preliminary data.</text>
</comment>
<dbReference type="SUPFAM" id="SSF48403">
    <property type="entry name" value="Ankyrin repeat"/>
    <property type="match status" value="1"/>
</dbReference>
<protein>
    <submittedName>
        <fullName evidence="5">Uncharacterized protein</fullName>
    </submittedName>
</protein>
<evidence type="ECO:0000313" key="6">
    <source>
        <dbReference type="Proteomes" id="UP000033140"/>
    </source>
</evidence>
<dbReference type="RefSeq" id="XP_019025252.1">
    <property type="nucleotide sequence ID" value="XM_019170067.1"/>
</dbReference>
<organism evidence="5 6">
    <name type="scientific">Saitoella complicata (strain BCRC 22490 / CBS 7301 / JCM 7358 / NBRC 10748 / NRRL Y-17804)</name>
    <dbReference type="NCBI Taxonomy" id="698492"/>
    <lineage>
        <taxon>Eukaryota</taxon>
        <taxon>Fungi</taxon>
        <taxon>Dikarya</taxon>
        <taxon>Ascomycota</taxon>
        <taxon>Taphrinomycotina</taxon>
        <taxon>Taphrinomycotina incertae sedis</taxon>
        <taxon>Saitoella</taxon>
    </lineage>
</organism>
<keyword evidence="6" id="KW-1185">Reference proteome</keyword>
<dbReference type="InterPro" id="IPR036770">
    <property type="entry name" value="Ankyrin_rpt-contain_sf"/>
</dbReference>
<dbReference type="PANTHER" id="PTHR24124">
    <property type="entry name" value="ANKYRIN REPEAT FAMILY A"/>
    <property type="match status" value="1"/>
</dbReference>
<accession>A0A0E9NHC5</accession>
<dbReference type="PANTHER" id="PTHR24124:SF14">
    <property type="entry name" value="CHROMOSOME UNDETERMINED SCAFFOLD_25, WHOLE GENOME SHOTGUN SEQUENCE"/>
    <property type="match status" value="1"/>
</dbReference>
<name>A0A0E9NHC5_SAICN</name>